<evidence type="ECO:0000256" key="5">
    <source>
        <dbReference type="ARBA" id="ARBA00022777"/>
    </source>
</evidence>
<dbReference type="PANTHER" id="PTHR43071">
    <property type="entry name" value="2-AMINO-4-HYDROXY-6-HYDROXYMETHYLDIHYDROPTERIDINE PYROPHOSPHOKINASE"/>
    <property type="match status" value="1"/>
</dbReference>
<dbReference type="STRING" id="314278.NB231_09358"/>
<dbReference type="GO" id="GO:0003848">
    <property type="term" value="F:2-amino-4-hydroxy-6-hydroxymethyldihydropteridine diphosphokinase activity"/>
    <property type="evidence" value="ECO:0007669"/>
    <property type="project" value="UniProtKB-EC"/>
</dbReference>
<dbReference type="PANTHER" id="PTHR43071:SF2">
    <property type="entry name" value="2-AMINO-4-HYDROXY-6-HYDROXYMETHYLDIHYDROPTERIDINE PYROPHOSPHOKINASE"/>
    <property type="match status" value="1"/>
</dbReference>
<comment type="caution">
    <text evidence="9">The sequence shown here is derived from an EMBL/GenBank/DDBJ whole genome shotgun (WGS) entry which is preliminary data.</text>
</comment>
<name>A4BN49_9GAMM</name>
<dbReference type="HOGENOM" id="CLU_097916_2_2_6"/>
<dbReference type="AlphaFoldDB" id="A4BN49"/>
<keyword evidence="4" id="KW-0547">Nucleotide-binding</keyword>
<dbReference type="SUPFAM" id="SSF55083">
    <property type="entry name" value="6-hydroxymethyl-7,8-dihydropterin pyrophosphokinase, HPPK"/>
    <property type="match status" value="1"/>
</dbReference>
<dbReference type="Proteomes" id="UP000003374">
    <property type="component" value="Unassembled WGS sequence"/>
</dbReference>
<protein>
    <recommendedName>
        <fullName evidence="2">2-amino-4-hydroxy-6-hydroxymethyldihydropteridine diphosphokinase</fullName>
        <ecNumber evidence="2">2.7.6.3</ecNumber>
    </recommendedName>
</protein>
<evidence type="ECO:0000256" key="7">
    <source>
        <dbReference type="ARBA" id="ARBA00022909"/>
    </source>
</evidence>
<dbReference type="NCBIfam" id="TIGR01498">
    <property type="entry name" value="folK"/>
    <property type="match status" value="1"/>
</dbReference>
<dbReference type="eggNOG" id="COG0801">
    <property type="taxonomic scope" value="Bacteria"/>
</dbReference>
<comment type="pathway">
    <text evidence="1">Cofactor biosynthesis; tetrahydrofolate biosynthesis; 2-amino-4-hydroxy-6-hydroxymethyl-7,8-dihydropteridine diphosphate from 7,8-dihydroneopterin triphosphate: step 4/4.</text>
</comment>
<keyword evidence="7" id="KW-0289">Folate biosynthesis</keyword>
<keyword evidence="5 9" id="KW-0418">Kinase</keyword>
<dbReference type="EMBL" id="AAOF01000002">
    <property type="protein sequence ID" value="EAR22648.1"/>
    <property type="molecule type" value="Genomic_DNA"/>
</dbReference>
<keyword evidence="6" id="KW-0067">ATP-binding</keyword>
<dbReference type="OrthoDB" id="9790168at2"/>
<dbReference type="GO" id="GO:0046654">
    <property type="term" value="P:tetrahydrofolate biosynthetic process"/>
    <property type="evidence" value="ECO:0007669"/>
    <property type="project" value="UniProtKB-UniPathway"/>
</dbReference>
<reference evidence="9 10" key="1">
    <citation type="submission" date="2006-02" db="EMBL/GenBank/DDBJ databases">
        <authorList>
            <person name="Waterbury J."/>
            <person name="Ferriera S."/>
            <person name="Johnson J."/>
            <person name="Kravitz S."/>
            <person name="Halpern A."/>
            <person name="Remington K."/>
            <person name="Beeson K."/>
            <person name="Tran B."/>
            <person name="Rogers Y.-H."/>
            <person name="Friedman R."/>
            <person name="Venter J.C."/>
        </authorList>
    </citation>
    <scope>NUCLEOTIDE SEQUENCE [LARGE SCALE GENOMIC DNA]</scope>
    <source>
        <strain evidence="9 10">Nb-231</strain>
    </source>
</reference>
<feature type="domain" description="7,8-dihydro-6-hydroxymethylpterin-pyrophosphokinase" evidence="8">
    <location>
        <begin position="5"/>
        <end position="129"/>
    </location>
</feature>
<dbReference type="EC" id="2.7.6.3" evidence="2"/>
<dbReference type="GO" id="GO:0046656">
    <property type="term" value="P:folic acid biosynthetic process"/>
    <property type="evidence" value="ECO:0007669"/>
    <property type="project" value="UniProtKB-KW"/>
</dbReference>
<keyword evidence="10" id="KW-1185">Reference proteome</keyword>
<dbReference type="InterPro" id="IPR035907">
    <property type="entry name" value="Hppk_sf"/>
</dbReference>
<dbReference type="GO" id="GO:0005524">
    <property type="term" value="F:ATP binding"/>
    <property type="evidence" value="ECO:0007669"/>
    <property type="project" value="UniProtKB-KW"/>
</dbReference>
<evidence type="ECO:0000256" key="6">
    <source>
        <dbReference type="ARBA" id="ARBA00022840"/>
    </source>
</evidence>
<evidence type="ECO:0000313" key="10">
    <source>
        <dbReference type="Proteomes" id="UP000003374"/>
    </source>
</evidence>
<sequence length="163" mass="18158">MKRAYVSIGSNIDRETNVRSAIAQLRRRYGRLIISPIYESEAVGFVGAAFYNGVIGLCTNADALTLNAELRAIERAHGRRRNAAKFCSRSLDLDLLTWGDAVMQHPELILPRPEILEQAYVLRPLADIAGDVRHPLDGQTLHALWLQLKPSAQAMRVVELALD</sequence>
<keyword evidence="3" id="KW-0808">Transferase</keyword>
<dbReference type="InterPro" id="IPR000550">
    <property type="entry name" value="Hppk"/>
</dbReference>
<evidence type="ECO:0000256" key="2">
    <source>
        <dbReference type="ARBA" id="ARBA00013253"/>
    </source>
</evidence>
<dbReference type="RefSeq" id="WP_005001824.1">
    <property type="nucleotide sequence ID" value="NZ_CH672427.1"/>
</dbReference>
<dbReference type="UniPathway" id="UPA00077">
    <property type="reaction ID" value="UER00155"/>
</dbReference>
<dbReference type="Pfam" id="PF01288">
    <property type="entry name" value="HPPK"/>
    <property type="match status" value="1"/>
</dbReference>
<accession>A4BN49</accession>
<proteinExistence type="predicted"/>
<evidence type="ECO:0000256" key="3">
    <source>
        <dbReference type="ARBA" id="ARBA00022679"/>
    </source>
</evidence>
<evidence type="ECO:0000256" key="1">
    <source>
        <dbReference type="ARBA" id="ARBA00005051"/>
    </source>
</evidence>
<evidence type="ECO:0000313" key="9">
    <source>
        <dbReference type="EMBL" id="EAR22648.1"/>
    </source>
</evidence>
<gene>
    <name evidence="9" type="ORF">NB231_09358</name>
</gene>
<evidence type="ECO:0000259" key="8">
    <source>
        <dbReference type="Pfam" id="PF01288"/>
    </source>
</evidence>
<dbReference type="GO" id="GO:0016301">
    <property type="term" value="F:kinase activity"/>
    <property type="evidence" value="ECO:0007669"/>
    <property type="project" value="UniProtKB-KW"/>
</dbReference>
<dbReference type="Gene3D" id="3.30.70.560">
    <property type="entry name" value="7,8-Dihydro-6-hydroxymethylpterin-pyrophosphokinase HPPK"/>
    <property type="match status" value="1"/>
</dbReference>
<organism evidence="9 10">
    <name type="scientific">Nitrococcus mobilis Nb-231</name>
    <dbReference type="NCBI Taxonomy" id="314278"/>
    <lineage>
        <taxon>Bacteria</taxon>
        <taxon>Pseudomonadati</taxon>
        <taxon>Pseudomonadota</taxon>
        <taxon>Gammaproteobacteria</taxon>
        <taxon>Chromatiales</taxon>
        <taxon>Ectothiorhodospiraceae</taxon>
        <taxon>Nitrococcus</taxon>
    </lineage>
</organism>
<evidence type="ECO:0000256" key="4">
    <source>
        <dbReference type="ARBA" id="ARBA00022741"/>
    </source>
</evidence>